<dbReference type="EMBL" id="JBHUPC010000004">
    <property type="protein sequence ID" value="MFD2890418.1"/>
    <property type="molecule type" value="Genomic_DNA"/>
</dbReference>
<feature type="chain" id="PRO_5045419687" evidence="1">
    <location>
        <begin position="19"/>
        <end position="145"/>
    </location>
</feature>
<dbReference type="RefSeq" id="WP_379809852.1">
    <property type="nucleotide sequence ID" value="NZ_JBHUPC010000004.1"/>
</dbReference>
<evidence type="ECO:0000256" key="1">
    <source>
        <dbReference type="SAM" id="SignalP"/>
    </source>
</evidence>
<dbReference type="SUPFAM" id="SSF54427">
    <property type="entry name" value="NTF2-like"/>
    <property type="match status" value="1"/>
</dbReference>
<name>A0ABW5YHF5_9FLAO</name>
<keyword evidence="3" id="KW-1185">Reference proteome</keyword>
<dbReference type="InterPro" id="IPR032710">
    <property type="entry name" value="NTF2-like_dom_sf"/>
</dbReference>
<evidence type="ECO:0000313" key="2">
    <source>
        <dbReference type="EMBL" id="MFD2890418.1"/>
    </source>
</evidence>
<dbReference type="Gene3D" id="3.10.450.50">
    <property type="match status" value="1"/>
</dbReference>
<proteinExistence type="predicted"/>
<accession>A0ABW5YHF5</accession>
<reference evidence="3" key="1">
    <citation type="journal article" date="2019" name="Int. J. Syst. Evol. Microbiol.">
        <title>The Global Catalogue of Microorganisms (GCM) 10K type strain sequencing project: providing services to taxonomists for standard genome sequencing and annotation.</title>
        <authorList>
            <consortium name="The Broad Institute Genomics Platform"/>
            <consortium name="The Broad Institute Genome Sequencing Center for Infectious Disease"/>
            <person name="Wu L."/>
            <person name="Ma J."/>
        </authorList>
    </citation>
    <scope>NUCLEOTIDE SEQUENCE [LARGE SCALE GENOMIC DNA]</scope>
    <source>
        <strain evidence="3">KCTC 22671</strain>
    </source>
</reference>
<keyword evidence="1" id="KW-0732">Signal</keyword>
<protein>
    <submittedName>
        <fullName evidence="2">Nuclear transport factor 2 family protein</fullName>
    </submittedName>
</protein>
<organism evidence="2 3">
    <name type="scientific">Flavobacterium chuncheonense</name>
    <dbReference type="NCBI Taxonomy" id="2026653"/>
    <lineage>
        <taxon>Bacteria</taxon>
        <taxon>Pseudomonadati</taxon>
        <taxon>Bacteroidota</taxon>
        <taxon>Flavobacteriia</taxon>
        <taxon>Flavobacteriales</taxon>
        <taxon>Flavobacteriaceae</taxon>
        <taxon>Flavobacterium</taxon>
    </lineage>
</organism>
<dbReference type="Proteomes" id="UP001597534">
    <property type="component" value="Unassembled WGS sequence"/>
</dbReference>
<feature type="signal peptide" evidence="1">
    <location>
        <begin position="1"/>
        <end position="18"/>
    </location>
</feature>
<sequence>MKNLLFSIILMSSTVVFAQNDKPKAVVETFFKAFHKQDTIALKTICHPDITLQSIMKLKGGVDKLVNEEYRGFLKAIATIPDTVKFEERLLSYNVQVDEALAHVWTPYEFYVNDKLSHTGVNSFTLFKDDKGWRIINIIDTRNKK</sequence>
<evidence type="ECO:0000313" key="3">
    <source>
        <dbReference type="Proteomes" id="UP001597534"/>
    </source>
</evidence>
<gene>
    <name evidence="2" type="ORF">ACFS5J_00100</name>
</gene>
<comment type="caution">
    <text evidence="2">The sequence shown here is derived from an EMBL/GenBank/DDBJ whole genome shotgun (WGS) entry which is preliminary data.</text>
</comment>